<evidence type="ECO:0000313" key="20">
    <source>
        <dbReference type="Proteomes" id="UP000249300"/>
    </source>
</evidence>
<evidence type="ECO:0000256" key="16">
    <source>
        <dbReference type="HAMAP-Rule" id="MF_01274"/>
    </source>
</evidence>
<organism evidence="18 20">
    <name type="scientific">Porphyromonas crevioricanis</name>
    <dbReference type="NCBI Taxonomy" id="393921"/>
    <lineage>
        <taxon>Bacteria</taxon>
        <taxon>Pseudomonadati</taxon>
        <taxon>Bacteroidota</taxon>
        <taxon>Bacteroidia</taxon>
        <taxon>Bacteroidales</taxon>
        <taxon>Porphyromonadaceae</taxon>
        <taxon>Porphyromonas</taxon>
    </lineage>
</organism>
<dbReference type="RefSeq" id="WP_023939445.1">
    <property type="nucleotide sequence ID" value="NZ_JQJB01000013.1"/>
</dbReference>
<dbReference type="GO" id="GO:0046872">
    <property type="term" value="F:metal ion binding"/>
    <property type="evidence" value="ECO:0007669"/>
    <property type="project" value="UniProtKB-KW"/>
</dbReference>
<dbReference type="Proteomes" id="UP000249300">
    <property type="component" value="Chromosome 1"/>
</dbReference>
<feature type="binding site" evidence="16">
    <location>
        <position position="123"/>
    </location>
    <ligand>
        <name>ATP</name>
        <dbReference type="ChEBI" id="CHEBI:30616"/>
    </ligand>
</feature>
<reference evidence="18 20" key="2">
    <citation type="submission" date="2018-06" db="EMBL/GenBank/DDBJ databases">
        <authorList>
            <consortium name="Pathogen Informatics"/>
            <person name="Doyle S."/>
        </authorList>
    </citation>
    <scope>NUCLEOTIDE SEQUENCE [LARGE SCALE GENOMIC DNA]</scope>
    <source>
        <strain evidence="18 20">NCTC12858</strain>
    </source>
</reference>
<keyword evidence="11 16" id="KW-0067">ATP-binding</keyword>
<comment type="subunit">
    <text evidence="5 16">Homodimer.</text>
</comment>
<dbReference type="Pfam" id="PF03309">
    <property type="entry name" value="Pan_kinase"/>
    <property type="match status" value="1"/>
</dbReference>
<dbReference type="NCBIfam" id="TIGR00671">
    <property type="entry name" value="baf"/>
    <property type="match status" value="1"/>
</dbReference>
<evidence type="ECO:0000256" key="3">
    <source>
        <dbReference type="ARBA" id="ARBA00004496"/>
    </source>
</evidence>
<keyword evidence="13 16" id="KW-0173">Coenzyme A biosynthesis</keyword>
<keyword evidence="9 16" id="KW-0547">Nucleotide-binding</keyword>
<dbReference type="eggNOG" id="COG1521">
    <property type="taxonomic scope" value="Bacteria"/>
</dbReference>
<dbReference type="Proteomes" id="UP000030136">
    <property type="component" value="Unassembled WGS sequence"/>
</dbReference>
<gene>
    <name evidence="16 18" type="primary">coaX</name>
    <name evidence="17" type="ORF">HQ38_02415</name>
    <name evidence="18" type="ORF">NCTC12858_01335</name>
</gene>
<dbReference type="HAMAP" id="MF_01274">
    <property type="entry name" value="Pantothen_kinase_3"/>
    <property type="match status" value="1"/>
</dbReference>
<comment type="function">
    <text evidence="16">Catalyzes the phosphorylation of pantothenate (Pan), the first step in CoA biosynthesis.</text>
</comment>
<keyword evidence="10 16" id="KW-0418">Kinase</keyword>
<dbReference type="InterPro" id="IPR004619">
    <property type="entry name" value="Type_III_PanK"/>
</dbReference>
<dbReference type="GO" id="GO:0005737">
    <property type="term" value="C:cytoplasm"/>
    <property type="evidence" value="ECO:0007669"/>
    <property type="project" value="UniProtKB-SubCell"/>
</dbReference>
<keyword evidence="8 16" id="KW-0808">Transferase</keyword>
<dbReference type="KEGG" id="pcre:NCTC12858_01335"/>
<protein>
    <recommendedName>
        <fullName evidence="15 16">Type III pantothenate kinase</fullName>
        <ecNumber evidence="6 16">2.7.1.33</ecNumber>
    </recommendedName>
    <alternativeName>
        <fullName evidence="16">PanK-III</fullName>
    </alternativeName>
    <alternativeName>
        <fullName evidence="16">Pantothenic acid kinase</fullName>
    </alternativeName>
</protein>
<dbReference type="EMBL" id="LS483447">
    <property type="protein sequence ID" value="SQH73475.1"/>
    <property type="molecule type" value="Genomic_DNA"/>
</dbReference>
<dbReference type="PANTHER" id="PTHR34265">
    <property type="entry name" value="TYPE III PANTOTHENATE KINASE"/>
    <property type="match status" value="1"/>
</dbReference>
<evidence type="ECO:0000256" key="12">
    <source>
        <dbReference type="ARBA" id="ARBA00022958"/>
    </source>
</evidence>
<evidence type="ECO:0000256" key="14">
    <source>
        <dbReference type="ARBA" id="ARBA00038036"/>
    </source>
</evidence>
<feature type="binding site" evidence="16">
    <location>
        <position position="120"/>
    </location>
    <ligand>
        <name>K(+)</name>
        <dbReference type="ChEBI" id="CHEBI:29103"/>
    </ligand>
</feature>
<dbReference type="CDD" id="cd24015">
    <property type="entry name" value="ASKHA_NBD_PanK-III"/>
    <property type="match status" value="1"/>
</dbReference>
<evidence type="ECO:0000256" key="7">
    <source>
        <dbReference type="ARBA" id="ARBA00022490"/>
    </source>
</evidence>
<dbReference type="OrthoDB" id="9804707at2"/>
<name>A0A0A2FFM3_9PORP</name>
<dbReference type="EMBL" id="JQJC01000009">
    <property type="protein sequence ID" value="KGN95844.1"/>
    <property type="molecule type" value="Genomic_DNA"/>
</dbReference>
<reference evidence="17 19" key="1">
    <citation type="submission" date="2014-08" db="EMBL/GenBank/DDBJ databases">
        <title>Porphyromonas crevioricanis strain:COT-253_OH1447 Genome sequencing.</title>
        <authorList>
            <person name="Wallis C."/>
            <person name="Deusch O."/>
            <person name="O'Flynn C."/>
            <person name="Davis I."/>
            <person name="Jospin G."/>
            <person name="Darling A.E."/>
            <person name="Coil D.A."/>
            <person name="Alexiev A."/>
            <person name="Horsfall A."/>
            <person name="Kirkwood N."/>
            <person name="Harris S."/>
            <person name="Eisen J.A."/>
        </authorList>
    </citation>
    <scope>NUCLEOTIDE SEQUENCE [LARGE SCALE GENOMIC DNA]</scope>
    <source>
        <strain evidence="19">COT-253 OH1447</strain>
        <strain evidence="17">COT-253_OH1447</strain>
    </source>
</reference>
<evidence type="ECO:0000256" key="1">
    <source>
        <dbReference type="ARBA" id="ARBA00001206"/>
    </source>
</evidence>
<dbReference type="GO" id="GO:0005524">
    <property type="term" value="F:ATP binding"/>
    <property type="evidence" value="ECO:0007669"/>
    <property type="project" value="UniProtKB-UniRule"/>
</dbReference>
<evidence type="ECO:0000313" key="18">
    <source>
        <dbReference type="EMBL" id="SQH73475.1"/>
    </source>
</evidence>
<feature type="binding site" evidence="16">
    <location>
        <position position="91"/>
    </location>
    <ligand>
        <name>substrate</name>
    </ligand>
</feature>
<feature type="binding site" evidence="16">
    <location>
        <begin position="97"/>
        <end position="100"/>
    </location>
    <ligand>
        <name>substrate</name>
    </ligand>
</feature>
<evidence type="ECO:0000256" key="5">
    <source>
        <dbReference type="ARBA" id="ARBA00011738"/>
    </source>
</evidence>
<comment type="cofactor">
    <cofactor evidence="16">
        <name>NH4(+)</name>
        <dbReference type="ChEBI" id="CHEBI:28938"/>
    </cofactor>
    <cofactor evidence="16">
        <name>K(+)</name>
        <dbReference type="ChEBI" id="CHEBI:29103"/>
    </cofactor>
    <text evidence="16">A monovalent cation. Ammonium or potassium.</text>
</comment>
<evidence type="ECO:0000256" key="15">
    <source>
        <dbReference type="ARBA" id="ARBA00040883"/>
    </source>
</evidence>
<proteinExistence type="inferred from homology"/>
<dbReference type="PANTHER" id="PTHR34265:SF1">
    <property type="entry name" value="TYPE III PANTOTHENATE KINASE"/>
    <property type="match status" value="1"/>
</dbReference>
<sequence length="251" mass="27787">MQRSLIIDRGNTNLKVAIFENQELVGVRHLSASTYIGLKNTFSPEELLCHSCIFSSVAQVEDPILEDLKGHFCQNLHVLNDQMPIPIEIDYDRTTLGADRLAAVVGAGSLFPQEEILVIDAGTAVTYERISSQGKYLGGNISPGLEVRFSSLHHYTARLPLVHIHESDNIPQWGTNTSGAIMAGVVRGLILEMEGYIEAARQEHPEIRVLLTGGAASYFETKLKYQTFVADDLVLRGLSCILDYQIRECTE</sequence>
<feature type="active site" description="Proton acceptor" evidence="16">
    <location>
        <position position="99"/>
    </location>
</feature>
<evidence type="ECO:0000256" key="4">
    <source>
        <dbReference type="ARBA" id="ARBA00005225"/>
    </source>
</evidence>
<dbReference type="Gene3D" id="3.30.420.40">
    <property type="match status" value="2"/>
</dbReference>
<keyword evidence="16" id="KW-0479">Metal-binding</keyword>
<feature type="binding site" evidence="16">
    <location>
        <begin position="8"/>
        <end position="15"/>
    </location>
    <ligand>
        <name>ATP</name>
        <dbReference type="ChEBI" id="CHEBI:30616"/>
    </ligand>
</feature>
<evidence type="ECO:0000256" key="13">
    <source>
        <dbReference type="ARBA" id="ARBA00022993"/>
    </source>
</evidence>
<dbReference type="AlphaFoldDB" id="A0A0A2FFM3"/>
<evidence type="ECO:0000256" key="10">
    <source>
        <dbReference type="ARBA" id="ARBA00022777"/>
    </source>
</evidence>
<dbReference type="UniPathway" id="UPA00241">
    <property type="reaction ID" value="UER00352"/>
</dbReference>
<evidence type="ECO:0000313" key="19">
    <source>
        <dbReference type="Proteomes" id="UP000030136"/>
    </source>
</evidence>
<dbReference type="EC" id="2.7.1.33" evidence="6 16"/>
<comment type="pathway">
    <text evidence="4 16">Cofactor biosynthesis; coenzyme A biosynthesis; CoA from (R)-pantothenate: step 1/5.</text>
</comment>
<evidence type="ECO:0000256" key="11">
    <source>
        <dbReference type="ARBA" id="ARBA00022840"/>
    </source>
</evidence>
<comment type="catalytic activity">
    <reaction evidence="1 16">
        <text>(R)-pantothenate + ATP = (R)-4'-phosphopantothenate + ADP + H(+)</text>
        <dbReference type="Rhea" id="RHEA:16373"/>
        <dbReference type="ChEBI" id="CHEBI:10986"/>
        <dbReference type="ChEBI" id="CHEBI:15378"/>
        <dbReference type="ChEBI" id="CHEBI:29032"/>
        <dbReference type="ChEBI" id="CHEBI:30616"/>
        <dbReference type="ChEBI" id="CHEBI:456216"/>
        <dbReference type="EC" id="2.7.1.33"/>
    </reaction>
</comment>
<keyword evidence="12 16" id="KW-0630">Potassium</keyword>
<dbReference type="SUPFAM" id="SSF53067">
    <property type="entry name" value="Actin-like ATPase domain"/>
    <property type="match status" value="2"/>
</dbReference>
<accession>A0A0A2FFM3</accession>
<dbReference type="InterPro" id="IPR043129">
    <property type="entry name" value="ATPase_NBD"/>
</dbReference>
<evidence type="ECO:0000256" key="8">
    <source>
        <dbReference type="ARBA" id="ARBA00022679"/>
    </source>
</evidence>
<evidence type="ECO:0000256" key="2">
    <source>
        <dbReference type="ARBA" id="ARBA00001958"/>
    </source>
</evidence>
<keyword evidence="7 16" id="KW-0963">Cytoplasm</keyword>
<dbReference type="GO" id="GO:0015937">
    <property type="term" value="P:coenzyme A biosynthetic process"/>
    <property type="evidence" value="ECO:0007669"/>
    <property type="project" value="UniProtKB-UniRule"/>
</dbReference>
<comment type="similarity">
    <text evidence="14 16">Belongs to the type III pantothenate kinase family.</text>
</comment>
<dbReference type="STRING" id="393921.HQ45_09455"/>
<keyword evidence="20" id="KW-1185">Reference proteome</keyword>
<comment type="cofactor">
    <cofactor evidence="2">
        <name>K(+)</name>
        <dbReference type="ChEBI" id="CHEBI:29103"/>
    </cofactor>
</comment>
<feature type="binding site" evidence="16">
    <location>
        <position position="177"/>
    </location>
    <ligand>
        <name>substrate</name>
    </ligand>
</feature>
<evidence type="ECO:0000256" key="9">
    <source>
        <dbReference type="ARBA" id="ARBA00022741"/>
    </source>
</evidence>
<comment type="subcellular location">
    <subcellularLocation>
        <location evidence="3 16">Cytoplasm</location>
    </subcellularLocation>
</comment>
<evidence type="ECO:0000256" key="6">
    <source>
        <dbReference type="ARBA" id="ARBA00012102"/>
    </source>
</evidence>
<dbReference type="GO" id="GO:0004594">
    <property type="term" value="F:pantothenate kinase activity"/>
    <property type="evidence" value="ECO:0007669"/>
    <property type="project" value="UniProtKB-UniRule"/>
</dbReference>
<evidence type="ECO:0000313" key="17">
    <source>
        <dbReference type="EMBL" id="KGN95844.1"/>
    </source>
</evidence>